<organism evidence="9 10">
    <name type="scientific">Reinekea thalattae</name>
    <dbReference type="NCBI Taxonomy" id="2593301"/>
    <lineage>
        <taxon>Bacteria</taxon>
        <taxon>Pseudomonadati</taxon>
        <taxon>Pseudomonadota</taxon>
        <taxon>Gammaproteobacteria</taxon>
        <taxon>Oceanospirillales</taxon>
        <taxon>Saccharospirillaceae</taxon>
        <taxon>Reinekea</taxon>
    </lineage>
</organism>
<keyword evidence="4 7" id="KW-0812">Transmembrane</keyword>
<name>A0A5C8Z4T5_9GAMM</name>
<comment type="similarity">
    <text evidence="2">Belongs to the acyltransferase 3 family.</text>
</comment>
<dbReference type="PANTHER" id="PTHR40074">
    <property type="entry name" value="O-ACETYLTRANSFERASE WECH"/>
    <property type="match status" value="1"/>
</dbReference>
<protein>
    <submittedName>
        <fullName evidence="9">Acyltransferase family protein</fullName>
    </submittedName>
</protein>
<feature type="transmembrane region" description="Helical" evidence="7">
    <location>
        <begin position="9"/>
        <end position="28"/>
    </location>
</feature>
<gene>
    <name evidence="9" type="ORF">FME95_10730</name>
</gene>
<keyword evidence="10" id="KW-1185">Reference proteome</keyword>
<evidence type="ECO:0000256" key="2">
    <source>
        <dbReference type="ARBA" id="ARBA00007400"/>
    </source>
</evidence>
<evidence type="ECO:0000256" key="6">
    <source>
        <dbReference type="ARBA" id="ARBA00023136"/>
    </source>
</evidence>
<feature type="transmembrane region" description="Helical" evidence="7">
    <location>
        <begin position="40"/>
        <end position="63"/>
    </location>
</feature>
<evidence type="ECO:0000313" key="9">
    <source>
        <dbReference type="EMBL" id="TXR52191.1"/>
    </source>
</evidence>
<dbReference type="InterPro" id="IPR002656">
    <property type="entry name" value="Acyl_transf_3_dom"/>
</dbReference>
<feature type="transmembrane region" description="Helical" evidence="7">
    <location>
        <begin position="84"/>
        <end position="105"/>
    </location>
</feature>
<feature type="transmembrane region" description="Helical" evidence="7">
    <location>
        <begin position="168"/>
        <end position="185"/>
    </location>
</feature>
<comment type="subcellular location">
    <subcellularLocation>
        <location evidence="1">Cell membrane</location>
        <topology evidence="1">Multi-pass membrane protein</topology>
    </subcellularLocation>
</comment>
<keyword evidence="5 7" id="KW-1133">Transmembrane helix</keyword>
<feature type="transmembrane region" description="Helical" evidence="7">
    <location>
        <begin position="260"/>
        <end position="279"/>
    </location>
</feature>
<dbReference type="AlphaFoldDB" id="A0A5C8Z4T5"/>
<reference evidence="9 10" key="1">
    <citation type="submission" date="2019-07" db="EMBL/GenBank/DDBJ databases">
        <title>Reinekea sp. strain SSH23 genome sequencing and assembly.</title>
        <authorList>
            <person name="Kim I."/>
        </authorList>
    </citation>
    <scope>NUCLEOTIDE SEQUENCE [LARGE SCALE GENOMIC DNA]</scope>
    <source>
        <strain evidence="9 10">SSH23</strain>
    </source>
</reference>
<evidence type="ECO:0000313" key="10">
    <source>
        <dbReference type="Proteomes" id="UP000321764"/>
    </source>
</evidence>
<proteinExistence type="inferred from homology"/>
<evidence type="ECO:0000256" key="1">
    <source>
        <dbReference type="ARBA" id="ARBA00004651"/>
    </source>
</evidence>
<keyword evidence="6 7" id="KW-0472">Membrane</keyword>
<dbReference type="GO" id="GO:0016413">
    <property type="term" value="F:O-acetyltransferase activity"/>
    <property type="evidence" value="ECO:0007669"/>
    <property type="project" value="TreeGrafter"/>
</dbReference>
<keyword evidence="9" id="KW-0808">Transferase</keyword>
<sequence length="316" mass="35480">MQRSQLLDLLRIFAILLVFIAHFGQLFNHNLGDFFGIKNFYYVSLGGVGVTLFLLLSGLLLGLTDGNKKRGYFAFIGKKLKRIYPLYWICLPLSLLGYVLGSYVAGDGLPDLAPNGLLVDLFGTLTGFYAWLSLWGGPYNAPSWFIGLIISLYAVGPLLLFGLKRFPYIVLLILLLISVLSRWYVGQEGIPLVSNNLYDEAKGWAYRQFGFMPGRPTDWFPLCRIFEFGFGIYLGLVVPKRVWFSVNLPGQKISSYLSDLAFPLFLLHLPWLFFVEVLIDKGMPTSVSIAVFMLLLVVLAQGVTKLESMLLAKLGY</sequence>
<dbReference type="EMBL" id="VKAD01000002">
    <property type="protein sequence ID" value="TXR52191.1"/>
    <property type="molecule type" value="Genomic_DNA"/>
</dbReference>
<dbReference type="GO" id="GO:0009246">
    <property type="term" value="P:enterobacterial common antigen biosynthetic process"/>
    <property type="evidence" value="ECO:0007669"/>
    <property type="project" value="TreeGrafter"/>
</dbReference>
<dbReference type="OrthoDB" id="9767863at2"/>
<comment type="caution">
    <text evidence="9">The sequence shown here is derived from an EMBL/GenBank/DDBJ whole genome shotgun (WGS) entry which is preliminary data.</text>
</comment>
<keyword evidence="9" id="KW-0012">Acyltransferase</keyword>
<dbReference type="Proteomes" id="UP000321764">
    <property type="component" value="Unassembled WGS sequence"/>
</dbReference>
<keyword evidence="3" id="KW-1003">Cell membrane</keyword>
<feature type="transmembrane region" description="Helical" evidence="7">
    <location>
        <begin position="141"/>
        <end position="161"/>
    </location>
</feature>
<evidence type="ECO:0000259" key="8">
    <source>
        <dbReference type="Pfam" id="PF01757"/>
    </source>
</evidence>
<dbReference type="Pfam" id="PF01757">
    <property type="entry name" value="Acyl_transf_3"/>
    <property type="match status" value="1"/>
</dbReference>
<feature type="transmembrane region" description="Helical" evidence="7">
    <location>
        <begin position="285"/>
        <end position="304"/>
    </location>
</feature>
<dbReference type="GO" id="GO:0005886">
    <property type="term" value="C:plasma membrane"/>
    <property type="evidence" value="ECO:0007669"/>
    <property type="project" value="UniProtKB-SubCell"/>
</dbReference>
<evidence type="ECO:0000256" key="7">
    <source>
        <dbReference type="SAM" id="Phobius"/>
    </source>
</evidence>
<evidence type="ECO:0000256" key="3">
    <source>
        <dbReference type="ARBA" id="ARBA00022475"/>
    </source>
</evidence>
<accession>A0A5C8Z4T5</accession>
<dbReference type="PANTHER" id="PTHR40074:SF2">
    <property type="entry name" value="O-ACETYLTRANSFERASE WECH"/>
    <property type="match status" value="1"/>
</dbReference>
<feature type="domain" description="Acyltransferase 3" evidence="8">
    <location>
        <begin position="7"/>
        <end position="237"/>
    </location>
</feature>
<evidence type="ECO:0000256" key="5">
    <source>
        <dbReference type="ARBA" id="ARBA00022989"/>
    </source>
</evidence>
<evidence type="ECO:0000256" key="4">
    <source>
        <dbReference type="ARBA" id="ARBA00022692"/>
    </source>
</evidence>